<proteinExistence type="predicted"/>
<keyword evidence="2" id="KW-1185">Reference proteome</keyword>
<gene>
    <name evidence="1" type="ORF">JRV97_06130</name>
</gene>
<evidence type="ECO:0000313" key="2">
    <source>
        <dbReference type="Proteomes" id="UP001232493"/>
    </source>
</evidence>
<dbReference type="EMBL" id="CP069362">
    <property type="protein sequence ID" value="WGS63955.1"/>
    <property type="molecule type" value="Genomic_DNA"/>
</dbReference>
<protein>
    <submittedName>
        <fullName evidence="1">Uncharacterized protein</fullName>
    </submittedName>
</protein>
<accession>A0ABY8PMY2</accession>
<name>A0ABY8PMY2_9BACT</name>
<organism evidence="1 2">
    <name type="scientific">Marinitoga aeolica</name>
    <dbReference type="NCBI Taxonomy" id="2809031"/>
    <lineage>
        <taxon>Bacteria</taxon>
        <taxon>Thermotogati</taxon>
        <taxon>Thermotogota</taxon>
        <taxon>Thermotogae</taxon>
        <taxon>Petrotogales</taxon>
        <taxon>Petrotogaceae</taxon>
        <taxon>Marinitoga</taxon>
    </lineage>
</organism>
<evidence type="ECO:0000313" key="1">
    <source>
        <dbReference type="EMBL" id="WGS63955.1"/>
    </source>
</evidence>
<reference evidence="1 2" key="1">
    <citation type="submission" date="2021-02" db="EMBL/GenBank/DDBJ databases">
        <title>Characterization of Marinitoga sp. nov. str. BP5-C20A.</title>
        <authorList>
            <person name="Erauso G."/>
            <person name="Postec A."/>
        </authorList>
    </citation>
    <scope>NUCLEOTIDE SEQUENCE [LARGE SCALE GENOMIC DNA]</scope>
    <source>
        <strain evidence="1 2">BP5-C20A</strain>
    </source>
</reference>
<dbReference type="Proteomes" id="UP001232493">
    <property type="component" value="Chromosome"/>
</dbReference>
<sequence length="236" mass="28023">MKNIIDILIEKWLFKVIKHAYYKPFKEIKNDESHFYFINFGTLSLNFFKLKPLSNFTQQLRNCLNFKNKLGIITLNNCPSKYIRYISEIAEIFDVPLIAIIKKDVYLLKENTLKKIKNNDSLYLKTTKFYFLNNSSELLYQLMDIRLENPDFLIVNNSLCKLENFDQNAISSSLSTYLLSIDNNKITIFKPENNKPIEYKLKEHFILKFNLNTLAKYKNGITKLDEKKLEILLKYI</sequence>
<dbReference type="RefSeq" id="WP_280997239.1">
    <property type="nucleotide sequence ID" value="NZ_CP069362.1"/>
</dbReference>